<evidence type="ECO:0000313" key="1">
    <source>
        <dbReference type="EMBL" id="GFY57789.1"/>
    </source>
</evidence>
<comment type="caution">
    <text evidence="1">The sequence shown here is derived from an EMBL/GenBank/DDBJ whole genome shotgun (WGS) entry which is preliminary data.</text>
</comment>
<accession>A0A8X6XQS8</accession>
<dbReference type="Proteomes" id="UP000886998">
    <property type="component" value="Unassembled WGS sequence"/>
</dbReference>
<protein>
    <submittedName>
        <fullName evidence="1">Uncharacterized protein</fullName>
    </submittedName>
</protein>
<sequence length="75" mass="8436">MTYVVSTPLAESPTDDHLASSSLFVIGYLFAPHYSHSSLIPVTIIEWKHCLSLNDEIDQFDSFSPSAHHFSNRDI</sequence>
<dbReference type="AlphaFoldDB" id="A0A8X6XQS8"/>
<organism evidence="1 2">
    <name type="scientific">Trichonephila inaurata madagascariensis</name>
    <dbReference type="NCBI Taxonomy" id="2747483"/>
    <lineage>
        <taxon>Eukaryota</taxon>
        <taxon>Metazoa</taxon>
        <taxon>Ecdysozoa</taxon>
        <taxon>Arthropoda</taxon>
        <taxon>Chelicerata</taxon>
        <taxon>Arachnida</taxon>
        <taxon>Araneae</taxon>
        <taxon>Araneomorphae</taxon>
        <taxon>Entelegynae</taxon>
        <taxon>Araneoidea</taxon>
        <taxon>Nephilidae</taxon>
        <taxon>Trichonephila</taxon>
        <taxon>Trichonephila inaurata</taxon>
    </lineage>
</organism>
<gene>
    <name evidence="1" type="ORF">TNIN_72391</name>
</gene>
<proteinExistence type="predicted"/>
<evidence type="ECO:0000313" key="2">
    <source>
        <dbReference type="Proteomes" id="UP000886998"/>
    </source>
</evidence>
<reference evidence="1" key="1">
    <citation type="submission" date="2020-08" db="EMBL/GenBank/DDBJ databases">
        <title>Multicomponent nature underlies the extraordinary mechanical properties of spider dragline silk.</title>
        <authorList>
            <person name="Kono N."/>
            <person name="Nakamura H."/>
            <person name="Mori M."/>
            <person name="Yoshida Y."/>
            <person name="Ohtoshi R."/>
            <person name="Malay A.D."/>
            <person name="Moran D.A.P."/>
            <person name="Tomita M."/>
            <person name="Numata K."/>
            <person name="Arakawa K."/>
        </authorList>
    </citation>
    <scope>NUCLEOTIDE SEQUENCE</scope>
</reference>
<keyword evidence="2" id="KW-1185">Reference proteome</keyword>
<name>A0A8X6XQS8_9ARAC</name>
<dbReference type="EMBL" id="BMAV01011741">
    <property type="protein sequence ID" value="GFY57789.1"/>
    <property type="molecule type" value="Genomic_DNA"/>
</dbReference>